<protein>
    <recommendedName>
        <fullName evidence="8">Transcriptional coactivator HFI1/ADA1</fullName>
    </recommendedName>
</protein>
<dbReference type="GO" id="GO:0003713">
    <property type="term" value="F:transcription coactivator activity"/>
    <property type="evidence" value="ECO:0007669"/>
    <property type="project" value="TreeGrafter"/>
</dbReference>
<proteinExistence type="predicted"/>
<dbReference type="PANTHER" id="PTHR21277">
    <property type="entry name" value="TRANSCRIPTIONAL ADAPTER 1"/>
    <property type="match status" value="1"/>
</dbReference>
<dbReference type="HOGENOM" id="CLU_038277_1_0_1"/>
<organism evidence="6 7">
    <name type="scientific">Drechslerella stenobrocha 248</name>
    <dbReference type="NCBI Taxonomy" id="1043628"/>
    <lineage>
        <taxon>Eukaryota</taxon>
        <taxon>Fungi</taxon>
        <taxon>Dikarya</taxon>
        <taxon>Ascomycota</taxon>
        <taxon>Pezizomycotina</taxon>
        <taxon>Orbiliomycetes</taxon>
        <taxon>Orbiliales</taxon>
        <taxon>Orbiliaceae</taxon>
        <taxon>Drechslerella</taxon>
    </lineage>
</organism>
<dbReference type="OrthoDB" id="10264870at2759"/>
<dbReference type="GO" id="GO:0000124">
    <property type="term" value="C:SAGA complex"/>
    <property type="evidence" value="ECO:0007669"/>
    <property type="project" value="UniProtKB-ARBA"/>
</dbReference>
<evidence type="ECO:0000256" key="4">
    <source>
        <dbReference type="ARBA" id="ARBA00023242"/>
    </source>
</evidence>
<keyword evidence="4" id="KW-0539">Nucleus</keyword>
<dbReference type="InterPro" id="IPR024738">
    <property type="entry name" value="Hfi1/Tada1"/>
</dbReference>
<keyword evidence="3" id="KW-0804">Transcription</keyword>
<feature type="compositionally biased region" description="Low complexity" evidence="5">
    <location>
        <begin position="16"/>
        <end position="45"/>
    </location>
</feature>
<evidence type="ECO:0008006" key="8">
    <source>
        <dbReference type="Google" id="ProtNLM"/>
    </source>
</evidence>
<gene>
    <name evidence="6" type="ORF">DRE_04237</name>
</gene>
<evidence type="ECO:0000256" key="2">
    <source>
        <dbReference type="ARBA" id="ARBA00023015"/>
    </source>
</evidence>
<accession>W7HT65</accession>
<keyword evidence="2" id="KW-0805">Transcription regulation</keyword>
<name>W7HT65_9PEZI</name>
<dbReference type="GO" id="GO:0005634">
    <property type="term" value="C:nucleus"/>
    <property type="evidence" value="ECO:0007669"/>
    <property type="project" value="UniProtKB-SubCell"/>
</dbReference>
<comment type="subcellular location">
    <subcellularLocation>
        <location evidence="1">Nucleus</location>
    </subcellularLocation>
</comment>
<feature type="region of interest" description="Disordered" evidence="5">
    <location>
        <begin position="347"/>
        <end position="386"/>
    </location>
</feature>
<dbReference type="Pfam" id="PF12767">
    <property type="entry name" value="SAGA-Tad1"/>
    <property type="match status" value="1"/>
</dbReference>
<dbReference type="AlphaFoldDB" id="W7HT65"/>
<reference evidence="6 7" key="1">
    <citation type="submission" date="2013-05" db="EMBL/GenBank/DDBJ databases">
        <title>Drechslerella stenobrocha genome reveals carnivorous origination and mechanical trapping mechanism of predatory fungi.</title>
        <authorList>
            <person name="Liu X."/>
            <person name="Zhang W."/>
            <person name="Liu K."/>
        </authorList>
    </citation>
    <scope>NUCLEOTIDE SEQUENCE [LARGE SCALE GENOMIC DNA]</scope>
    <source>
        <strain evidence="6 7">248</strain>
    </source>
</reference>
<dbReference type="Proteomes" id="UP000024837">
    <property type="component" value="Unassembled WGS sequence"/>
</dbReference>
<dbReference type="GO" id="GO:0006357">
    <property type="term" value="P:regulation of transcription by RNA polymerase II"/>
    <property type="evidence" value="ECO:0007669"/>
    <property type="project" value="TreeGrafter"/>
</dbReference>
<dbReference type="PANTHER" id="PTHR21277:SF5">
    <property type="entry name" value="TRANSCRIPTIONAL ADAPTER 1"/>
    <property type="match status" value="1"/>
</dbReference>
<feature type="region of interest" description="Disordered" evidence="5">
    <location>
        <begin position="1"/>
        <end position="50"/>
    </location>
</feature>
<evidence type="ECO:0000313" key="6">
    <source>
        <dbReference type="EMBL" id="EWC46514.1"/>
    </source>
</evidence>
<dbReference type="EMBL" id="KI966417">
    <property type="protein sequence ID" value="EWC46514.1"/>
    <property type="molecule type" value="Genomic_DNA"/>
</dbReference>
<evidence type="ECO:0000256" key="5">
    <source>
        <dbReference type="SAM" id="MobiDB-lite"/>
    </source>
</evidence>
<sequence>MSPDSPINPAELETISSAKKTASKSLPNGTASASTPTTSGPGSTPLKPGVKLPARIDVENIYVPLRESLGDDWGTYSDAVRSFFRGLTNRTELSRVIEPFLQKPEIQRLHNQFFLTVTANATREAPEGDVATWVSHQGKTSSAPKTASGDAYERRLKKEIMAIPARDRRRMKEIPEIPDDIPSTLTRHYTAKQIRNFDTSAPPVSAGLNKNWQNEVLNAYQFSLAAESGEYIDTETIQARCVPICYEEGISSNVSEETARFIGLATDFFVKDVLATMIDRVRLDEGRRVIKDEKKTKHRQKISEKIGGTISIEHLRLSVGLSDNLIRQMPLSVYSILGGVNQFDRVEEEEEEESETDDTDVLGRGRAGKRIKLDNGPSVGASADHMDVDGAVPDTVKWENPASAFLMECLSGH</sequence>
<evidence type="ECO:0000256" key="1">
    <source>
        <dbReference type="ARBA" id="ARBA00004123"/>
    </source>
</evidence>
<keyword evidence="7" id="KW-1185">Reference proteome</keyword>
<evidence type="ECO:0000313" key="7">
    <source>
        <dbReference type="Proteomes" id="UP000024837"/>
    </source>
</evidence>
<evidence type="ECO:0000256" key="3">
    <source>
        <dbReference type="ARBA" id="ARBA00023163"/>
    </source>
</evidence>
<feature type="compositionally biased region" description="Acidic residues" evidence="5">
    <location>
        <begin position="347"/>
        <end position="360"/>
    </location>
</feature>